<reference evidence="2" key="1">
    <citation type="submission" date="2021-02" db="EMBL/GenBank/DDBJ databases">
        <authorList>
            <person name="Dougan E. K."/>
            <person name="Rhodes N."/>
            <person name="Thang M."/>
            <person name="Chan C."/>
        </authorList>
    </citation>
    <scope>NUCLEOTIDE SEQUENCE</scope>
</reference>
<dbReference type="AlphaFoldDB" id="A0A812QTE2"/>
<protein>
    <submittedName>
        <fullName evidence="2">Uncharacterized protein</fullName>
    </submittedName>
</protein>
<gene>
    <name evidence="2" type="ORF">SNAT2548_LOCUS21917</name>
</gene>
<sequence>MVAFFALSTCALAWPSLDVSSIAHRLKGSWPMIHHRSIAKASSLQSIFSTAEAFDEIFLRPWRFPMHVQRLHSLAEAERRRREPVVDQSVIAHGQRTLLEARKVVYAIMSRDSPHLQVCVTKVSCAQDFLERAARELRATARGGSFTQSSKHRYAAAKVGLAFQAPEGLLLYALESLESADLPYHRLSQQRLHHWAKLLQGITGSETTAQPADAPQDCAGYGSGC</sequence>
<comment type="caution">
    <text evidence="2">The sequence shown here is derived from an EMBL/GenBank/DDBJ whole genome shotgun (WGS) entry which is preliminary data.</text>
</comment>
<accession>A0A812QTE2</accession>
<evidence type="ECO:0000256" key="1">
    <source>
        <dbReference type="SAM" id="MobiDB-lite"/>
    </source>
</evidence>
<evidence type="ECO:0000313" key="2">
    <source>
        <dbReference type="EMBL" id="CAE7402770.1"/>
    </source>
</evidence>
<dbReference type="OrthoDB" id="436877at2759"/>
<evidence type="ECO:0000313" key="3">
    <source>
        <dbReference type="Proteomes" id="UP000604046"/>
    </source>
</evidence>
<dbReference type="Proteomes" id="UP000604046">
    <property type="component" value="Unassembled WGS sequence"/>
</dbReference>
<keyword evidence="3" id="KW-1185">Reference proteome</keyword>
<organism evidence="2 3">
    <name type="scientific">Symbiodinium natans</name>
    <dbReference type="NCBI Taxonomy" id="878477"/>
    <lineage>
        <taxon>Eukaryota</taxon>
        <taxon>Sar</taxon>
        <taxon>Alveolata</taxon>
        <taxon>Dinophyceae</taxon>
        <taxon>Suessiales</taxon>
        <taxon>Symbiodiniaceae</taxon>
        <taxon>Symbiodinium</taxon>
    </lineage>
</organism>
<proteinExistence type="predicted"/>
<feature type="region of interest" description="Disordered" evidence="1">
    <location>
        <begin position="206"/>
        <end position="225"/>
    </location>
</feature>
<dbReference type="EMBL" id="CAJNDS010002268">
    <property type="protein sequence ID" value="CAE7402770.1"/>
    <property type="molecule type" value="Genomic_DNA"/>
</dbReference>
<name>A0A812QTE2_9DINO</name>